<dbReference type="InterPro" id="IPR036928">
    <property type="entry name" value="AS_sf"/>
</dbReference>
<name>A0A3N0CIN7_9ACTN</name>
<keyword evidence="4" id="KW-1185">Reference proteome</keyword>
<dbReference type="OrthoDB" id="5175573at2"/>
<dbReference type="EMBL" id="RJSE01000007">
    <property type="protein sequence ID" value="RNL62876.1"/>
    <property type="molecule type" value="Genomic_DNA"/>
</dbReference>
<evidence type="ECO:0000256" key="1">
    <source>
        <dbReference type="ARBA" id="ARBA00009199"/>
    </source>
</evidence>
<evidence type="ECO:0000259" key="2">
    <source>
        <dbReference type="Pfam" id="PF01425"/>
    </source>
</evidence>
<dbReference type="AlphaFoldDB" id="A0A3N0CIN7"/>
<dbReference type="Pfam" id="PF01425">
    <property type="entry name" value="Amidase"/>
    <property type="match status" value="1"/>
</dbReference>
<dbReference type="SUPFAM" id="SSF75304">
    <property type="entry name" value="Amidase signature (AS) enzymes"/>
    <property type="match status" value="1"/>
</dbReference>
<dbReference type="InterPro" id="IPR023631">
    <property type="entry name" value="Amidase_dom"/>
</dbReference>
<sequence length="324" mass="34465">MAAGLVPVAHATDAGGSIRIPSSLTGTVGLKPSRGRVSQGPEVGDAFLNGSWYLGAITSTVRDAAAVLDAVSGYMPGDPFCAPPPERTFLSEVGRSSERLRIGFMQRAADGYDPIHSEVRAGTVATAELLAEMGHEVVEAHPAALDHQDVLEAFMAVVGSGVGWLLDRWSSVLGRPIVESDVEPGTWMMLESTRSVTGSQFIASVERTTRFGREVASWWDEYDVLLTPTMAVPAFELGALDAPGDPAEATRRSVAITGGFTVPFNVSGQPAISLPLHLTAAGLPYGLQFVARYGREDVLFRLAAELEQATPWAQRVPAVHASRR</sequence>
<dbReference type="PANTHER" id="PTHR11895">
    <property type="entry name" value="TRANSAMIDASE"/>
    <property type="match status" value="1"/>
</dbReference>
<comment type="similarity">
    <text evidence="1">Belongs to the amidase family.</text>
</comment>
<accession>A0A3N0CIN7</accession>
<feature type="domain" description="Amidase" evidence="2">
    <location>
        <begin position="2"/>
        <end position="298"/>
    </location>
</feature>
<dbReference type="InterPro" id="IPR000120">
    <property type="entry name" value="Amidase"/>
</dbReference>
<dbReference type="PANTHER" id="PTHR11895:SF7">
    <property type="entry name" value="GLUTAMYL-TRNA(GLN) AMIDOTRANSFERASE SUBUNIT A, MITOCHONDRIAL"/>
    <property type="match status" value="1"/>
</dbReference>
<evidence type="ECO:0000313" key="4">
    <source>
        <dbReference type="Proteomes" id="UP000267128"/>
    </source>
</evidence>
<dbReference type="Gene3D" id="3.90.1300.10">
    <property type="entry name" value="Amidase signature (AS) domain"/>
    <property type="match status" value="1"/>
</dbReference>
<comment type="caution">
    <text evidence="3">The sequence shown here is derived from an EMBL/GenBank/DDBJ whole genome shotgun (WGS) entry which is preliminary data.</text>
</comment>
<protein>
    <submittedName>
        <fullName evidence="3">Amidase</fullName>
    </submittedName>
</protein>
<organism evidence="3 4">
    <name type="scientific">Nocardioides marmoriginsengisoli</name>
    <dbReference type="NCBI Taxonomy" id="661483"/>
    <lineage>
        <taxon>Bacteria</taxon>
        <taxon>Bacillati</taxon>
        <taxon>Actinomycetota</taxon>
        <taxon>Actinomycetes</taxon>
        <taxon>Propionibacteriales</taxon>
        <taxon>Nocardioidaceae</taxon>
        <taxon>Nocardioides</taxon>
    </lineage>
</organism>
<gene>
    <name evidence="3" type="ORF">EFK50_14175</name>
</gene>
<evidence type="ECO:0000313" key="3">
    <source>
        <dbReference type="EMBL" id="RNL62876.1"/>
    </source>
</evidence>
<reference evidence="3 4" key="1">
    <citation type="submission" date="2018-11" db="EMBL/GenBank/DDBJ databases">
        <authorList>
            <person name="Li F."/>
        </authorList>
    </citation>
    <scope>NUCLEOTIDE SEQUENCE [LARGE SCALE GENOMIC DNA]</scope>
    <source>
        <strain evidence="3 4">Gsoil 097</strain>
    </source>
</reference>
<proteinExistence type="inferred from homology"/>
<dbReference type="Proteomes" id="UP000267128">
    <property type="component" value="Unassembled WGS sequence"/>
</dbReference>
<dbReference type="GO" id="GO:0003824">
    <property type="term" value="F:catalytic activity"/>
    <property type="evidence" value="ECO:0007669"/>
    <property type="project" value="InterPro"/>
</dbReference>